<dbReference type="SUPFAM" id="SSF47672">
    <property type="entry name" value="Transferrin receptor-like dimerisation domain"/>
    <property type="match status" value="1"/>
</dbReference>
<keyword evidence="5" id="KW-1185">Reference proteome</keyword>
<comment type="caution">
    <text evidence="4">The sequence shown here is derived from an EMBL/GenBank/DDBJ whole genome shotgun (WGS) entry which is preliminary data.</text>
</comment>
<organism evidence="4 5">
    <name type="scientific">Aspergillus keveii</name>
    <dbReference type="NCBI Taxonomy" id="714993"/>
    <lineage>
        <taxon>Eukaryota</taxon>
        <taxon>Fungi</taxon>
        <taxon>Dikarya</taxon>
        <taxon>Ascomycota</taxon>
        <taxon>Pezizomycotina</taxon>
        <taxon>Eurotiomycetes</taxon>
        <taxon>Eurotiomycetidae</taxon>
        <taxon>Eurotiales</taxon>
        <taxon>Aspergillaceae</taxon>
        <taxon>Aspergillus</taxon>
        <taxon>Aspergillus subgen. Nidulantes</taxon>
    </lineage>
</organism>
<protein>
    <recommendedName>
        <fullName evidence="6">Glutamate carboxypeptidase</fullName>
    </recommendedName>
</protein>
<evidence type="ECO:0000313" key="5">
    <source>
        <dbReference type="Proteomes" id="UP001610563"/>
    </source>
</evidence>
<dbReference type="Gene3D" id="3.40.630.10">
    <property type="entry name" value="Zn peptidases"/>
    <property type="match status" value="1"/>
</dbReference>
<feature type="domain" description="Peptidase M28" evidence="3">
    <location>
        <begin position="18"/>
        <end position="217"/>
    </location>
</feature>
<dbReference type="InterPro" id="IPR039373">
    <property type="entry name" value="Peptidase_M28B"/>
</dbReference>
<comment type="similarity">
    <text evidence="1">Belongs to the peptidase M28 family. M28B subfamily.</text>
</comment>
<dbReference type="Proteomes" id="UP001610563">
    <property type="component" value="Unassembled WGS sequence"/>
</dbReference>
<sequence>MLVDLVNDTEYIDMKLYNVIGTIKGALSECVVLGNHHDPWSAGCVDPDTGSSAMNEVVNRKGSRSRLGTSQNHVPQNHVRTQLCISIDVYPLTVRSILASWDGEEYGLLGTTAWATQNSDHLKRNCIAYINVDESTNGGDILGPVGSPLLAETLYEAAKVVPSPLGEEAEVDNGWCLLDIGSDFTVSQHHLGISSTDLAFNAGPRHAVYQYHTKYDSTLWMERFGDPGYQKHKAMAQLWGLVAFRLASNAVLALSATKYAQRLAEGFASMNAPAAVDASELQRALARFHEQASHLDGFRAGLSEREPTDEEVWAVNSRYVAIERGFLHFAGLSQRPWYKHLAFGPGLWEGYGGVVFPAIADAMFLKDVAVIQAAVDLTTAGVNRVTEFIRLP</sequence>
<dbReference type="InterPro" id="IPR007484">
    <property type="entry name" value="Peptidase_M28"/>
</dbReference>
<evidence type="ECO:0000259" key="3">
    <source>
        <dbReference type="Pfam" id="PF04389"/>
    </source>
</evidence>
<proteinExistence type="inferred from homology"/>
<name>A0ABR4G2W7_9EURO</name>
<gene>
    <name evidence="4" type="ORF">BJX66DRAFT_338935</name>
</gene>
<dbReference type="InterPro" id="IPR007365">
    <property type="entry name" value="TFR-like_dimer_dom"/>
</dbReference>
<reference evidence="4 5" key="1">
    <citation type="submission" date="2024-07" db="EMBL/GenBank/DDBJ databases">
        <title>Section-level genome sequencing and comparative genomics of Aspergillus sections Usti and Cavernicolus.</title>
        <authorList>
            <consortium name="Lawrence Berkeley National Laboratory"/>
            <person name="Nybo J.L."/>
            <person name="Vesth T.C."/>
            <person name="Theobald S."/>
            <person name="Frisvad J.C."/>
            <person name="Larsen T.O."/>
            <person name="Kjaerboelling I."/>
            <person name="Rothschild-Mancinelli K."/>
            <person name="Lyhne E.K."/>
            <person name="Kogle M.E."/>
            <person name="Barry K."/>
            <person name="Clum A."/>
            <person name="Na H."/>
            <person name="Ledsgaard L."/>
            <person name="Lin J."/>
            <person name="Lipzen A."/>
            <person name="Kuo A."/>
            <person name="Riley R."/>
            <person name="Mondo S."/>
            <person name="Labutti K."/>
            <person name="Haridas S."/>
            <person name="Pangalinan J."/>
            <person name="Salamov A.A."/>
            <person name="Simmons B.A."/>
            <person name="Magnuson J.K."/>
            <person name="Chen J."/>
            <person name="Drula E."/>
            <person name="Henrissat B."/>
            <person name="Wiebenga A."/>
            <person name="Lubbers R.J."/>
            <person name="Gomes A.C."/>
            <person name="Makela M.R."/>
            <person name="Stajich J."/>
            <person name="Grigoriev I.V."/>
            <person name="Mortensen U.H."/>
            <person name="De Vries R.P."/>
            <person name="Baker S.E."/>
            <person name="Andersen M.R."/>
        </authorList>
    </citation>
    <scope>NUCLEOTIDE SEQUENCE [LARGE SCALE GENOMIC DNA]</scope>
    <source>
        <strain evidence="4 5">CBS 209.92</strain>
    </source>
</reference>
<dbReference type="InterPro" id="IPR036757">
    <property type="entry name" value="TFR-like_dimer_dom_sf"/>
</dbReference>
<evidence type="ECO:0008006" key="6">
    <source>
        <dbReference type="Google" id="ProtNLM"/>
    </source>
</evidence>
<dbReference type="Pfam" id="PF04389">
    <property type="entry name" value="Peptidase_M28"/>
    <property type="match status" value="1"/>
</dbReference>
<feature type="domain" description="Transferrin receptor-like dimerisation" evidence="2">
    <location>
        <begin position="277"/>
        <end position="388"/>
    </location>
</feature>
<dbReference type="SUPFAM" id="SSF53187">
    <property type="entry name" value="Zn-dependent exopeptidases"/>
    <property type="match status" value="2"/>
</dbReference>
<dbReference type="Gene3D" id="1.20.930.40">
    <property type="entry name" value="Transferrin receptor-like, dimerisation domain"/>
    <property type="match status" value="1"/>
</dbReference>
<evidence type="ECO:0000313" key="4">
    <source>
        <dbReference type="EMBL" id="KAL2793332.1"/>
    </source>
</evidence>
<evidence type="ECO:0000256" key="1">
    <source>
        <dbReference type="ARBA" id="ARBA00005634"/>
    </source>
</evidence>
<dbReference type="PANTHER" id="PTHR10404">
    <property type="entry name" value="N-ACETYLATED-ALPHA-LINKED ACIDIC DIPEPTIDASE"/>
    <property type="match status" value="1"/>
</dbReference>
<dbReference type="PANTHER" id="PTHR10404:SF46">
    <property type="entry name" value="VACUOLAR PROTEIN SORTING-ASSOCIATED PROTEIN 70"/>
    <property type="match status" value="1"/>
</dbReference>
<evidence type="ECO:0000259" key="2">
    <source>
        <dbReference type="Pfam" id="PF04253"/>
    </source>
</evidence>
<dbReference type="EMBL" id="JBFTWV010000059">
    <property type="protein sequence ID" value="KAL2793332.1"/>
    <property type="molecule type" value="Genomic_DNA"/>
</dbReference>
<accession>A0ABR4G2W7</accession>
<dbReference type="Pfam" id="PF04253">
    <property type="entry name" value="TFR_dimer"/>
    <property type="match status" value="1"/>
</dbReference>